<dbReference type="InterPro" id="IPR011009">
    <property type="entry name" value="Kinase-like_dom_sf"/>
</dbReference>
<dbReference type="InterPro" id="IPR004166">
    <property type="entry name" value="a-kinase_dom"/>
</dbReference>
<dbReference type="PANTHER" id="PTHR45992">
    <property type="entry name" value="EUKARYOTIC ELONGATION FACTOR 2 KINASE-RELATED"/>
    <property type="match status" value="1"/>
</dbReference>
<feature type="domain" description="Alpha-type protein kinase" evidence="6">
    <location>
        <begin position="1"/>
        <end position="207"/>
    </location>
</feature>
<dbReference type="Gene3D" id="3.20.200.10">
    <property type="entry name" value="MHCK/EF2 kinase"/>
    <property type="match status" value="1"/>
</dbReference>
<keyword evidence="1" id="KW-0723">Serine/threonine-protein kinase</keyword>
<dbReference type="SMART" id="SM00811">
    <property type="entry name" value="Alpha_kinase"/>
    <property type="match status" value="1"/>
</dbReference>
<dbReference type="RefSeq" id="XP_024734530.1">
    <property type="nucleotide sequence ID" value="XM_024887805.1"/>
</dbReference>
<dbReference type="GO" id="GO:0004674">
    <property type="term" value="F:protein serine/threonine kinase activity"/>
    <property type="evidence" value="ECO:0007669"/>
    <property type="project" value="UniProtKB-KW"/>
</dbReference>
<dbReference type="AlphaFoldDB" id="A0A2J6T3P5"/>
<organism evidence="7 8">
    <name type="scientific">Hyaloscypha bicolor E</name>
    <dbReference type="NCBI Taxonomy" id="1095630"/>
    <lineage>
        <taxon>Eukaryota</taxon>
        <taxon>Fungi</taxon>
        <taxon>Dikarya</taxon>
        <taxon>Ascomycota</taxon>
        <taxon>Pezizomycotina</taxon>
        <taxon>Leotiomycetes</taxon>
        <taxon>Helotiales</taxon>
        <taxon>Hyaloscyphaceae</taxon>
        <taxon>Hyaloscypha</taxon>
        <taxon>Hyaloscypha bicolor</taxon>
    </lineage>
</organism>
<sequence length="239" mass="27019">MSFSRTNNATKVAIDTNKIFASGTFKNVWQGDYTDGARKGELCVAKEFKSGSVFQSHYFEEELEIIRHSQAIIDAFAAAGVIRARILLNIPEVWVYDETGENILVEPMIENFEKFNSNTGWAPRTGDAWSEAMQALSHFSYHDSNQKFLLCDLQGGSYRDGYILTDPAIMSRTKTCGPADLGPDGINSFFHRHRCGRFCNRKWLKPAMVKQARYAARRGTTMALLPTRQSRMPLTSVRE</sequence>
<dbReference type="OrthoDB" id="301415at2759"/>
<evidence type="ECO:0000256" key="3">
    <source>
        <dbReference type="ARBA" id="ARBA00022741"/>
    </source>
</evidence>
<dbReference type="Proteomes" id="UP000235371">
    <property type="component" value="Unassembled WGS sequence"/>
</dbReference>
<accession>A0A2J6T3P5</accession>
<dbReference type="PROSITE" id="PS51158">
    <property type="entry name" value="ALPHA_KINASE"/>
    <property type="match status" value="1"/>
</dbReference>
<name>A0A2J6T3P5_9HELO</name>
<gene>
    <name evidence="7" type="ORF">K444DRAFT_691761</name>
</gene>
<dbReference type="InParanoid" id="A0A2J6T3P5"/>
<dbReference type="EMBL" id="KZ613846">
    <property type="protein sequence ID" value="PMD57626.1"/>
    <property type="molecule type" value="Genomic_DNA"/>
</dbReference>
<evidence type="ECO:0000256" key="5">
    <source>
        <dbReference type="ARBA" id="ARBA00022840"/>
    </source>
</evidence>
<evidence type="ECO:0000259" key="6">
    <source>
        <dbReference type="PROSITE" id="PS51158"/>
    </source>
</evidence>
<evidence type="ECO:0000256" key="1">
    <source>
        <dbReference type="ARBA" id="ARBA00022527"/>
    </source>
</evidence>
<evidence type="ECO:0000256" key="2">
    <source>
        <dbReference type="ARBA" id="ARBA00022679"/>
    </source>
</evidence>
<proteinExistence type="predicted"/>
<dbReference type="STRING" id="1095630.A0A2J6T3P5"/>
<keyword evidence="4 7" id="KW-0418">Kinase</keyword>
<keyword evidence="3" id="KW-0547">Nucleotide-binding</keyword>
<evidence type="ECO:0000313" key="8">
    <source>
        <dbReference type="Proteomes" id="UP000235371"/>
    </source>
</evidence>
<dbReference type="GO" id="GO:0005524">
    <property type="term" value="F:ATP binding"/>
    <property type="evidence" value="ECO:0007669"/>
    <property type="project" value="UniProtKB-KW"/>
</dbReference>
<dbReference type="SUPFAM" id="SSF56112">
    <property type="entry name" value="Protein kinase-like (PK-like)"/>
    <property type="match status" value="1"/>
</dbReference>
<protein>
    <submittedName>
        <fullName evidence="7">Kinase-like protein</fullName>
    </submittedName>
</protein>
<dbReference type="InterPro" id="IPR051852">
    <property type="entry name" value="Alpha-type_PK"/>
</dbReference>
<dbReference type="Pfam" id="PF02816">
    <property type="entry name" value="Alpha_kinase"/>
    <property type="match status" value="1"/>
</dbReference>
<evidence type="ECO:0000256" key="4">
    <source>
        <dbReference type="ARBA" id="ARBA00022777"/>
    </source>
</evidence>
<dbReference type="GeneID" id="36595881"/>
<evidence type="ECO:0000313" key="7">
    <source>
        <dbReference type="EMBL" id="PMD57626.1"/>
    </source>
</evidence>
<keyword evidence="2" id="KW-0808">Transferase</keyword>
<keyword evidence="5" id="KW-0067">ATP-binding</keyword>
<keyword evidence="8" id="KW-1185">Reference proteome</keyword>
<reference evidence="7 8" key="1">
    <citation type="submission" date="2016-04" db="EMBL/GenBank/DDBJ databases">
        <title>A degradative enzymes factory behind the ericoid mycorrhizal symbiosis.</title>
        <authorList>
            <consortium name="DOE Joint Genome Institute"/>
            <person name="Martino E."/>
            <person name="Morin E."/>
            <person name="Grelet G."/>
            <person name="Kuo A."/>
            <person name="Kohler A."/>
            <person name="Daghino S."/>
            <person name="Barry K."/>
            <person name="Choi C."/>
            <person name="Cichocki N."/>
            <person name="Clum A."/>
            <person name="Copeland A."/>
            <person name="Hainaut M."/>
            <person name="Haridas S."/>
            <person name="Labutti K."/>
            <person name="Lindquist E."/>
            <person name="Lipzen A."/>
            <person name="Khouja H.-R."/>
            <person name="Murat C."/>
            <person name="Ohm R."/>
            <person name="Olson A."/>
            <person name="Spatafora J."/>
            <person name="Veneault-Fourrey C."/>
            <person name="Henrissat B."/>
            <person name="Grigoriev I."/>
            <person name="Martin F."/>
            <person name="Perotto S."/>
        </authorList>
    </citation>
    <scope>NUCLEOTIDE SEQUENCE [LARGE SCALE GENOMIC DNA]</scope>
    <source>
        <strain evidence="7 8">E</strain>
    </source>
</reference>
<dbReference type="PANTHER" id="PTHR45992:SF11">
    <property type="entry name" value="ALPHA-TYPE PROTEIN KINASE DOMAIN-CONTAINING PROTEIN"/>
    <property type="match status" value="1"/>
</dbReference>